<dbReference type="InterPro" id="IPR009996">
    <property type="entry name" value="YycH"/>
</dbReference>
<dbReference type="Pfam" id="PF07435">
    <property type="entry name" value="YycH"/>
    <property type="match status" value="1"/>
</dbReference>
<protein>
    <recommendedName>
        <fullName evidence="2">Regulatory protein YycH domain-containing protein</fullName>
    </recommendedName>
</protein>
<sequence length="459" mass="52344">MNRETLKSIILVILIAFSLVLTVALWSYQPASETLEEGGSTADNKLTGVGTEEELSDLLIPEMVVYHENSDHFTFPEPNGKANFNDQFKKWALSNFDTTPGEVDLSNIDKGVEVIFPTSLPLKVIKDLFTVNNNVILDNFNKNFERVFLIQNDERSTSTYELWFIQTSSQGDEVTLKASVNASAGDRAIKEFEERNDLTEIVRLADEMPSTDVSNVGANHIYLPTDDIFVPQVVLQTTAVPVTPLQNDLFPSPSSTIFYEAGEGIKRTKTNDRRLDQKKDDRLMEFLFLTTKSINESGMTEYDLLTRSVQDINSHLGWTNEFRIESLSTGLDELKYRMYFNEFPVMENEETEGFAQISLTYEDSDIQSYDRPLIKFVRTPYETDSMAELQSVDEVINQIQNSNTYDFNSIKNIGIRYTLEEQTNNLAYNLIPEWYIETESENWAPLFKEEPMPNGNAAP</sequence>
<name>A0A845E4R4_9BACI</name>
<evidence type="ECO:0000256" key="1">
    <source>
        <dbReference type="SAM" id="Phobius"/>
    </source>
</evidence>
<evidence type="ECO:0000259" key="2">
    <source>
        <dbReference type="Pfam" id="PF07435"/>
    </source>
</evidence>
<comment type="caution">
    <text evidence="3">The sequence shown here is derived from an EMBL/GenBank/DDBJ whole genome shotgun (WGS) entry which is preliminary data.</text>
</comment>
<keyword evidence="1" id="KW-0812">Transmembrane</keyword>
<dbReference type="Gene3D" id="3.30.310.160">
    <property type="entry name" value="YycH protein, domain 2"/>
    <property type="match status" value="1"/>
</dbReference>
<dbReference type="Proteomes" id="UP000460949">
    <property type="component" value="Unassembled WGS sequence"/>
</dbReference>
<evidence type="ECO:0000313" key="3">
    <source>
        <dbReference type="EMBL" id="MYL20654.1"/>
    </source>
</evidence>
<feature type="transmembrane region" description="Helical" evidence="1">
    <location>
        <begin position="9"/>
        <end position="28"/>
    </location>
</feature>
<keyword evidence="1" id="KW-1133">Transmembrane helix</keyword>
<accession>A0A845E4R4</accession>
<gene>
    <name evidence="3" type="ORF">GLW04_12175</name>
</gene>
<dbReference type="AlphaFoldDB" id="A0A845E4R4"/>
<dbReference type="RefSeq" id="WP_160837567.1">
    <property type="nucleotide sequence ID" value="NZ_WMET01000002.1"/>
</dbReference>
<dbReference type="EMBL" id="WMET01000002">
    <property type="protein sequence ID" value="MYL20654.1"/>
    <property type="molecule type" value="Genomic_DNA"/>
</dbReference>
<dbReference type="InterPro" id="IPR042274">
    <property type="entry name" value="YycH/YycI_2"/>
</dbReference>
<feature type="domain" description="Regulatory protein YycH" evidence="2">
    <location>
        <begin position="4"/>
        <end position="444"/>
    </location>
</feature>
<reference evidence="3 4" key="1">
    <citation type="submission" date="2019-11" db="EMBL/GenBank/DDBJ databases">
        <title>Genome sequences of 17 halophilic strains isolated from different environments.</title>
        <authorList>
            <person name="Furrow R.E."/>
        </authorList>
    </citation>
    <scope>NUCLEOTIDE SEQUENCE [LARGE SCALE GENOMIC DNA]</scope>
    <source>
        <strain evidence="3 4">22511_23_Filter</strain>
    </source>
</reference>
<organism evidence="3 4">
    <name type="scientific">Halobacillus litoralis</name>
    <dbReference type="NCBI Taxonomy" id="45668"/>
    <lineage>
        <taxon>Bacteria</taxon>
        <taxon>Bacillati</taxon>
        <taxon>Bacillota</taxon>
        <taxon>Bacilli</taxon>
        <taxon>Bacillales</taxon>
        <taxon>Bacillaceae</taxon>
        <taxon>Halobacillus</taxon>
    </lineage>
</organism>
<proteinExistence type="predicted"/>
<evidence type="ECO:0000313" key="4">
    <source>
        <dbReference type="Proteomes" id="UP000460949"/>
    </source>
</evidence>
<keyword evidence="1" id="KW-0472">Membrane</keyword>
<dbReference type="CDD" id="cd15787">
    <property type="entry name" value="YycH_N"/>
    <property type="match status" value="1"/>
</dbReference>